<dbReference type="AlphaFoldDB" id="A0A427A0Z9"/>
<sequence length="199" mass="22954">MDSCTEHGPVKAFVDDEAEEEDDSDHDLMRFQENEEDDESDDDDVVNDLIATDFKEAPIDHESRNLLHQKWVEQQDTAATDNFLQRLRCGQKQKEPTFSHEEEENEEFSEKSEEEESYSLPRTNAARKNAKLAKQMIAQMYTDDQDAYVSSDDEEIEQALIRQRILRQNILPPSTSILKRGAGNGGREEEVEGKEKEEV</sequence>
<proteinExistence type="predicted"/>
<feature type="compositionally biased region" description="Acidic residues" evidence="1">
    <location>
        <begin position="101"/>
        <end position="117"/>
    </location>
</feature>
<organism evidence="2 3">
    <name type="scientific">Ensete ventricosum</name>
    <name type="common">Abyssinian banana</name>
    <name type="synonym">Musa ensete</name>
    <dbReference type="NCBI Taxonomy" id="4639"/>
    <lineage>
        <taxon>Eukaryota</taxon>
        <taxon>Viridiplantae</taxon>
        <taxon>Streptophyta</taxon>
        <taxon>Embryophyta</taxon>
        <taxon>Tracheophyta</taxon>
        <taxon>Spermatophyta</taxon>
        <taxon>Magnoliopsida</taxon>
        <taxon>Liliopsida</taxon>
        <taxon>Zingiberales</taxon>
        <taxon>Musaceae</taxon>
        <taxon>Ensete</taxon>
    </lineage>
</organism>
<gene>
    <name evidence="2" type="ORF">B296_00022962</name>
</gene>
<reference evidence="2 3" key="1">
    <citation type="journal article" date="2014" name="Agronomy (Basel)">
        <title>A Draft Genome Sequence for Ensete ventricosum, the Drought-Tolerant Tree Against Hunger.</title>
        <authorList>
            <person name="Harrison J."/>
            <person name="Moore K.A."/>
            <person name="Paszkiewicz K."/>
            <person name="Jones T."/>
            <person name="Grant M."/>
            <person name="Ambacheew D."/>
            <person name="Muzemil S."/>
            <person name="Studholme D.J."/>
        </authorList>
    </citation>
    <scope>NUCLEOTIDE SEQUENCE [LARGE SCALE GENOMIC DNA]</scope>
</reference>
<evidence type="ECO:0000256" key="1">
    <source>
        <dbReference type="SAM" id="MobiDB-lite"/>
    </source>
</evidence>
<evidence type="ECO:0000313" key="2">
    <source>
        <dbReference type="EMBL" id="RRT69851.1"/>
    </source>
</evidence>
<dbReference type="Proteomes" id="UP000287651">
    <property type="component" value="Unassembled WGS sequence"/>
</dbReference>
<dbReference type="PANTHER" id="PTHR36005:SF1">
    <property type="entry name" value="DNA LIGASE-LIKE PROTEIN"/>
    <property type="match status" value="1"/>
</dbReference>
<feature type="compositionally biased region" description="Acidic residues" evidence="1">
    <location>
        <begin position="15"/>
        <end position="25"/>
    </location>
</feature>
<feature type="region of interest" description="Disordered" evidence="1">
    <location>
        <begin position="172"/>
        <end position="199"/>
    </location>
</feature>
<feature type="region of interest" description="Disordered" evidence="1">
    <location>
        <begin position="1"/>
        <end position="64"/>
    </location>
</feature>
<feature type="region of interest" description="Disordered" evidence="1">
    <location>
        <begin position="92"/>
        <end position="123"/>
    </location>
</feature>
<name>A0A427A0Z9_ENSVE</name>
<comment type="caution">
    <text evidence="2">The sequence shown here is derived from an EMBL/GenBank/DDBJ whole genome shotgun (WGS) entry which is preliminary data.</text>
</comment>
<dbReference type="EMBL" id="AMZH03004207">
    <property type="protein sequence ID" value="RRT69851.1"/>
    <property type="molecule type" value="Genomic_DNA"/>
</dbReference>
<dbReference type="PANTHER" id="PTHR36005">
    <property type="entry name" value="DNA LIGASE-LIKE PROTEIN"/>
    <property type="match status" value="1"/>
</dbReference>
<feature type="compositionally biased region" description="Acidic residues" evidence="1">
    <location>
        <begin position="34"/>
        <end position="46"/>
    </location>
</feature>
<feature type="compositionally biased region" description="Basic and acidic residues" evidence="1">
    <location>
        <begin position="53"/>
        <end position="64"/>
    </location>
</feature>
<protein>
    <submittedName>
        <fullName evidence="2">Uncharacterized protein</fullName>
    </submittedName>
</protein>
<accession>A0A427A0Z9</accession>
<evidence type="ECO:0000313" key="3">
    <source>
        <dbReference type="Proteomes" id="UP000287651"/>
    </source>
</evidence>